<evidence type="ECO:0000313" key="4">
    <source>
        <dbReference type="EMBL" id="SNT40541.1"/>
    </source>
</evidence>
<sequence>MSALAALFRFRPVVPTVSARISATGSARGSARLAARVSATGPATGPARLAARVSATVSVAVSTVLSAAVLIPLSASPAAADGSGAGAAAPAERVLKDQVVLTAGKGGTVKVKETVVYRFAGQKGFQRAFQTRVHESLSEDRVYKLDNLRASSPDGGPTRVSASEGETRTTVKVTADGALNGDRTVVLEYDLRGAITPMGGAEELRWPVIGGWKVPVDEAKATVDGGAMIRNVNCFTGPIGSTIGCTQYYTNHTHTQGVYAQQGMLPGEYLTVVAGLPAGTTGGKALYERRHTVATAFSVNAVTGSVLAGLVVLLLGGVAALYLLRGRDARVVGRKAAEGDQAPLAGTEFEPPDGVRPGQIGTLIDEQADVIDVTATIVDLAVRGYLLIEEEDRAVTGRLDWTLRRLDRPQVDLLPYERILLDALLTAPDGTGRDAVKLSELGGTFATKLAQVRSAMYDDVVKQGWFARRPDTVRSRWTIAGIAVTLLGIAATVALALTSEWALAGLALIIAGAALAYGGQYMPAKTARGATVLAHTIGFRAFLERGAVPDGDAVASRQRIALFSRFLPYAVVFGTVPKWAETVKDAGERGADNLYWYEGPAEWDLSKFAESMRTFTLATSGSISQSRGM</sequence>
<dbReference type="AlphaFoldDB" id="A0A239MD42"/>
<dbReference type="EMBL" id="FZOR01000027">
    <property type="protein sequence ID" value="SNT40541.1"/>
    <property type="molecule type" value="Genomic_DNA"/>
</dbReference>
<feature type="transmembrane region" description="Helical" evidence="1">
    <location>
        <begin position="501"/>
        <end position="518"/>
    </location>
</feature>
<gene>
    <name evidence="4" type="ORF">SAMN05443665_102781</name>
</gene>
<keyword evidence="1" id="KW-0812">Transmembrane</keyword>
<keyword evidence="1" id="KW-0472">Membrane</keyword>
<keyword evidence="5" id="KW-1185">Reference proteome</keyword>
<evidence type="ECO:0000259" key="3">
    <source>
        <dbReference type="Pfam" id="PF20990"/>
    </source>
</evidence>
<evidence type="ECO:0000256" key="1">
    <source>
        <dbReference type="SAM" id="Phobius"/>
    </source>
</evidence>
<feature type="transmembrane region" description="Helical" evidence="1">
    <location>
        <begin position="477"/>
        <end position="495"/>
    </location>
</feature>
<feature type="transmembrane region" description="Helical" evidence="1">
    <location>
        <begin position="306"/>
        <end position="324"/>
    </location>
</feature>
<dbReference type="OrthoDB" id="143710at2"/>
<dbReference type="Pfam" id="PF20990">
    <property type="entry name" value="DUF2207_C"/>
    <property type="match status" value="1"/>
</dbReference>
<proteinExistence type="predicted"/>
<dbReference type="Proteomes" id="UP000198318">
    <property type="component" value="Unassembled WGS sequence"/>
</dbReference>
<dbReference type="InterPro" id="IPR048389">
    <property type="entry name" value="YciQ-like_C"/>
</dbReference>
<protein>
    <submittedName>
        <fullName evidence="4">Predicted membrane protein</fullName>
    </submittedName>
</protein>
<organism evidence="4 5">
    <name type="scientific">Actinomadura meyerae</name>
    <dbReference type="NCBI Taxonomy" id="240840"/>
    <lineage>
        <taxon>Bacteria</taxon>
        <taxon>Bacillati</taxon>
        <taxon>Actinomycetota</taxon>
        <taxon>Actinomycetes</taxon>
        <taxon>Streptosporangiales</taxon>
        <taxon>Thermomonosporaceae</taxon>
        <taxon>Actinomadura</taxon>
    </lineage>
</organism>
<keyword evidence="1" id="KW-1133">Transmembrane helix</keyword>
<accession>A0A239MD42</accession>
<feature type="domain" description="DUF2207" evidence="2">
    <location>
        <begin position="98"/>
        <end position="274"/>
    </location>
</feature>
<dbReference type="InterPro" id="IPR018702">
    <property type="entry name" value="DUF2207"/>
</dbReference>
<feature type="domain" description="Predicted membrane protein YciQ-like C-terminal" evidence="3">
    <location>
        <begin position="348"/>
        <end position="581"/>
    </location>
</feature>
<dbReference type="Pfam" id="PF09972">
    <property type="entry name" value="DUF2207"/>
    <property type="match status" value="1"/>
</dbReference>
<reference evidence="4 5" key="1">
    <citation type="submission" date="2017-06" db="EMBL/GenBank/DDBJ databases">
        <authorList>
            <person name="Kim H.J."/>
            <person name="Triplett B.A."/>
        </authorList>
    </citation>
    <scope>NUCLEOTIDE SEQUENCE [LARGE SCALE GENOMIC DNA]</scope>
    <source>
        <strain evidence="4 5">DSM 44715</strain>
    </source>
</reference>
<name>A0A239MD42_9ACTN</name>
<evidence type="ECO:0000313" key="5">
    <source>
        <dbReference type="Proteomes" id="UP000198318"/>
    </source>
</evidence>
<evidence type="ECO:0000259" key="2">
    <source>
        <dbReference type="Pfam" id="PF09972"/>
    </source>
</evidence>